<dbReference type="Pfam" id="PF00385">
    <property type="entry name" value="Chromo"/>
    <property type="match status" value="2"/>
</dbReference>
<proteinExistence type="predicted"/>
<evidence type="ECO:0000259" key="4">
    <source>
        <dbReference type="PROSITE" id="PS50013"/>
    </source>
</evidence>
<organism evidence="5 6">
    <name type="scientific">Peronospora matthiolae</name>
    <dbReference type="NCBI Taxonomy" id="2874970"/>
    <lineage>
        <taxon>Eukaryota</taxon>
        <taxon>Sar</taxon>
        <taxon>Stramenopiles</taxon>
        <taxon>Oomycota</taxon>
        <taxon>Peronosporomycetes</taxon>
        <taxon>Peronosporales</taxon>
        <taxon>Peronosporaceae</taxon>
        <taxon>Peronospora</taxon>
    </lineage>
</organism>
<dbReference type="PROSITE" id="PS50013">
    <property type="entry name" value="CHROMO_2"/>
    <property type="match status" value="2"/>
</dbReference>
<dbReference type="InterPro" id="IPR051219">
    <property type="entry name" value="Heterochromatin_chromo-domain"/>
</dbReference>
<gene>
    <name evidence="5" type="ORF">PM001_LOCUS2820</name>
</gene>
<feature type="domain" description="Chromo" evidence="4">
    <location>
        <begin position="251"/>
        <end position="289"/>
    </location>
</feature>
<evidence type="ECO:0000313" key="6">
    <source>
        <dbReference type="Proteomes" id="UP001162060"/>
    </source>
</evidence>
<dbReference type="SMART" id="SM00298">
    <property type="entry name" value="CHROMO"/>
    <property type="match status" value="2"/>
</dbReference>
<dbReference type="PANTHER" id="PTHR22812">
    <property type="entry name" value="CHROMOBOX PROTEIN"/>
    <property type="match status" value="1"/>
</dbReference>
<dbReference type="CDD" id="cd00024">
    <property type="entry name" value="CD_CSD"/>
    <property type="match status" value="2"/>
</dbReference>
<dbReference type="AlphaFoldDB" id="A0AAV1T909"/>
<feature type="compositionally biased region" description="Basic and acidic residues" evidence="3">
    <location>
        <begin position="87"/>
        <end position="101"/>
    </location>
</feature>
<dbReference type="InterPro" id="IPR023780">
    <property type="entry name" value="Chromo_domain"/>
</dbReference>
<name>A0AAV1T909_9STRA</name>
<feature type="compositionally biased region" description="Basic residues" evidence="3">
    <location>
        <begin position="117"/>
        <end position="127"/>
    </location>
</feature>
<feature type="compositionally biased region" description="Basic residues" evidence="3">
    <location>
        <begin position="167"/>
        <end position="176"/>
    </location>
</feature>
<dbReference type="InterPro" id="IPR000953">
    <property type="entry name" value="Chromo/chromo_shadow_dom"/>
</dbReference>
<accession>A0AAV1T909</accession>
<sequence>MALDESSVLMDRALVTMCQDLPESLGLYNTEKDQLALSAIRVIPLLEHVGADSRKLALIRDWMRSYEPAVDEPLSTEICMDALKEMDQREREEREKERVELEMAAGRGEDEEDQKKKQQKKKKKKREQTREREQQKRPRPRRDKEADTKNKEKTKQAVAERSDRTRKTGAKPRVRAARSELEDVLSMDESSSSSDDESSSSSSSDASDSDDRAPRRTKVSSNLPPIEVVLSSDEDDDEPNDMFDTEDPDVYEVEKILRKKTAETYGEQDLYEVKWEGYEETTWEPASNISKDLIDEFEGQPVREDVYTVQEIVDRRRKRDPTTRLKTHEYKVKWVGYDELTWEPAENLPHNLRRKFDRSYETRERKRS</sequence>
<feature type="compositionally biased region" description="Acidic residues" evidence="3">
    <location>
        <begin position="232"/>
        <end position="249"/>
    </location>
</feature>
<evidence type="ECO:0000313" key="5">
    <source>
        <dbReference type="EMBL" id="CAK7903994.1"/>
    </source>
</evidence>
<dbReference type="GO" id="GO:0005634">
    <property type="term" value="C:nucleus"/>
    <property type="evidence" value="ECO:0007669"/>
    <property type="project" value="UniProtKB-SubCell"/>
</dbReference>
<keyword evidence="2" id="KW-0539">Nucleus</keyword>
<protein>
    <recommendedName>
        <fullName evidence="4">Chromo domain-containing protein</fullName>
    </recommendedName>
</protein>
<dbReference type="InterPro" id="IPR016197">
    <property type="entry name" value="Chromo-like_dom_sf"/>
</dbReference>
<feature type="compositionally biased region" description="Basic and acidic residues" evidence="3">
    <location>
        <begin position="128"/>
        <end position="166"/>
    </location>
</feature>
<reference evidence="5" key="1">
    <citation type="submission" date="2024-01" db="EMBL/GenBank/DDBJ databases">
        <authorList>
            <person name="Webb A."/>
        </authorList>
    </citation>
    <scope>NUCLEOTIDE SEQUENCE</scope>
    <source>
        <strain evidence="5">Pm1</strain>
    </source>
</reference>
<feature type="compositionally biased region" description="Low complexity" evidence="3">
    <location>
        <begin position="187"/>
        <end position="206"/>
    </location>
</feature>
<evidence type="ECO:0000256" key="3">
    <source>
        <dbReference type="SAM" id="MobiDB-lite"/>
    </source>
</evidence>
<feature type="domain" description="Chromo" evidence="4">
    <location>
        <begin position="307"/>
        <end position="368"/>
    </location>
</feature>
<comment type="subcellular location">
    <subcellularLocation>
        <location evidence="1">Nucleus</location>
    </subcellularLocation>
</comment>
<dbReference type="Gene3D" id="2.40.50.40">
    <property type="match status" value="2"/>
</dbReference>
<feature type="region of interest" description="Disordered" evidence="3">
    <location>
        <begin position="87"/>
        <end position="249"/>
    </location>
</feature>
<dbReference type="EMBL" id="CAKLBY020000028">
    <property type="protein sequence ID" value="CAK7903994.1"/>
    <property type="molecule type" value="Genomic_DNA"/>
</dbReference>
<evidence type="ECO:0000256" key="1">
    <source>
        <dbReference type="ARBA" id="ARBA00004123"/>
    </source>
</evidence>
<comment type="caution">
    <text evidence="5">The sequence shown here is derived from an EMBL/GenBank/DDBJ whole genome shotgun (WGS) entry which is preliminary data.</text>
</comment>
<dbReference type="SUPFAM" id="SSF54160">
    <property type="entry name" value="Chromo domain-like"/>
    <property type="match status" value="2"/>
</dbReference>
<evidence type="ECO:0000256" key="2">
    <source>
        <dbReference type="ARBA" id="ARBA00023242"/>
    </source>
</evidence>
<dbReference type="Proteomes" id="UP001162060">
    <property type="component" value="Unassembled WGS sequence"/>
</dbReference>